<keyword evidence="1" id="KW-1133">Transmembrane helix</keyword>
<comment type="caution">
    <text evidence="2">The sequence shown here is derived from an EMBL/GenBank/DDBJ whole genome shotgun (WGS) entry which is preliminary data.</text>
</comment>
<keyword evidence="1" id="KW-0472">Membrane</keyword>
<feature type="transmembrane region" description="Helical" evidence="1">
    <location>
        <begin position="122"/>
        <end position="140"/>
    </location>
</feature>
<keyword evidence="3" id="KW-1185">Reference proteome</keyword>
<dbReference type="OrthoDB" id="7192182at2"/>
<dbReference type="EMBL" id="WTYR01000001">
    <property type="protein sequence ID" value="MXP09824.1"/>
    <property type="molecule type" value="Genomic_DNA"/>
</dbReference>
<evidence type="ECO:0000256" key="1">
    <source>
        <dbReference type="SAM" id="Phobius"/>
    </source>
</evidence>
<organism evidence="2 3">
    <name type="scientific">Alteriqipengyuania halimionae</name>
    <dbReference type="NCBI Taxonomy" id="1926630"/>
    <lineage>
        <taxon>Bacteria</taxon>
        <taxon>Pseudomonadati</taxon>
        <taxon>Pseudomonadota</taxon>
        <taxon>Alphaproteobacteria</taxon>
        <taxon>Sphingomonadales</taxon>
        <taxon>Erythrobacteraceae</taxon>
        <taxon>Alteriqipengyuania</taxon>
    </lineage>
</organism>
<dbReference type="RefSeq" id="WP_160616488.1">
    <property type="nucleotide sequence ID" value="NZ_WTYR01000001.1"/>
</dbReference>
<proteinExistence type="predicted"/>
<protein>
    <submittedName>
        <fullName evidence="2">Uncharacterized protein</fullName>
    </submittedName>
</protein>
<feature type="transmembrane region" description="Helical" evidence="1">
    <location>
        <begin position="48"/>
        <end position="71"/>
    </location>
</feature>
<feature type="transmembrane region" description="Helical" evidence="1">
    <location>
        <begin position="160"/>
        <end position="178"/>
    </location>
</feature>
<sequence length="209" mass="23391">MPGFNFLFEAFVLLVGLAMAEVLSGFARVLKLRTRRKAGLDGGEAIHIGWLVPMLGLVVILDQSTFFLHMYGFRNLMPFNGGTIMAILLTIGWYYLIASMTFPDEPEDWPDFDEWYWRQKRFIIGGVIGINVVSMIGAGFMATPDVQAEMAAQMTPQMAFLNLFALSVFPAMICLFFAKGRRTNLILLAFMILNPLIYGAMMIGIQQPG</sequence>
<evidence type="ECO:0000313" key="3">
    <source>
        <dbReference type="Proteomes" id="UP000429229"/>
    </source>
</evidence>
<name>A0A6I4U3B8_9SPHN</name>
<reference evidence="2 3" key="1">
    <citation type="submission" date="2019-12" db="EMBL/GenBank/DDBJ databases">
        <title>Genomic-based taxomic classification of the family Erythrobacteraceae.</title>
        <authorList>
            <person name="Xu L."/>
        </authorList>
    </citation>
    <scope>NUCLEOTIDE SEQUENCE [LARGE SCALE GENOMIC DNA]</scope>
    <source>
        <strain evidence="2 3">LMG 29519</strain>
    </source>
</reference>
<gene>
    <name evidence="2" type="ORF">GRI68_06495</name>
</gene>
<feature type="transmembrane region" description="Helical" evidence="1">
    <location>
        <begin position="185"/>
        <end position="205"/>
    </location>
</feature>
<keyword evidence="1" id="KW-0812">Transmembrane</keyword>
<feature type="transmembrane region" description="Helical" evidence="1">
    <location>
        <begin position="83"/>
        <end position="102"/>
    </location>
</feature>
<accession>A0A6I4U3B8</accession>
<dbReference type="AlphaFoldDB" id="A0A6I4U3B8"/>
<dbReference type="Proteomes" id="UP000429229">
    <property type="component" value="Unassembled WGS sequence"/>
</dbReference>
<feature type="transmembrane region" description="Helical" evidence="1">
    <location>
        <begin position="6"/>
        <end position="27"/>
    </location>
</feature>
<evidence type="ECO:0000313" key="2">
    <source>
        <dbReference type="EMBL" id="MXP09824.1"/>
    </source>
</evidence>